<proteinExistence type="predicted"/>
<protein>
    <submittedName>
        <fullName evidence="1">Uncharacterized protein</fullName>
    </submittedName>
</protein>
<dbReference type="PANTHER" id="PTHR37709:SF1">
    <property type="entry name" value="EXPRESSED PROTEIN"/>
    <property type="match status" value="1"/>
</dbReference>
<accession>A0AAV8QA25</accession>
<dbReference type="Proteomes" id="UP001222027">
    <property type="component" value="Unassembled WGS sequence"/>
</dbReference>
<dbReference type="AlphaFoldDB" id="A0AAV8QA25"/>
<name>A0AAV8QA25_ENSVE</name>
<reference evidence="1 2" key="1">
    <citation type="submission" date="2022-12" db="EMBL/GenBank/DDBJ databases">
        <title>Chromosome-scale assembly of the Ensete ventricosum genome.</title>
        <authorList>
            <person name="Dussert Y."/>
            <person name="Stocks J."/>
            <person name="Wendawek A."/>
            <person name="Woldeyes F."/>
            <person name="Nichols R.A."/>
            <person name="Borrell J.S."/>
        </authorList>
    </citation>
    <scope>NUCLEOTIDE SEQUENCE [LARGE SCALE GENOMIC DNA]</scope>
    <source>
        <strain evidence="2">cv. Maze</strain>
        <tissue evidence="1">Seeds</tissue>
    </source>
</reference>
<dbReference type="PANTHER" id="PTHR37709">
    <property type="entry name" value="EXPRESSED PROTEIN"/>
    <property type="match status" value="1"/>
</dbReference>
<organism evidence="1 2">
    <name type="scientific">Ensete ventricosum</name>
    <name type="common">Abyssinian banana</name>
    <name type="synonym">Musa ensete</name>
    <dbReference type="NCBI Taxonomy" id="4639"/>
    <lineage>
        <taxon>Eukaryota</taxon>
        <taxon>Viridiplantae</taxon>
        <taxon>Streptophyta</taxon>
        <taxon>Embryophyta</taxon>
        <taxon>Tracheophyta</taxon>
        <taxon>Spermatophyta</taxon>
        <taxon>Magnoliopsida</taxon>
        <taxon>Liliopsida</taxon>
        <taxon>Zingiberales</taxon>
        <taxon>Musaceae</taxon>
        <taxon>Ensete</taxon>
    </lineage>
</organism>
<gene>
    <name evidence="1" type="ORF">OPV22_024546</name>
</gene>
<evidence type="ECO:0000313" key="1">
    <source>
        <dbReference type="EMBL" id="KAJ8470203.1"/>
    </source>
</evidence>
<dbReference type="Pfam" id="PF17250">
    <property type="entry name" value="NDUFB11"/>
    <property type="match status" value="1"/>
</dbReference>
<evidence type="ECO:0000313" key="2">
    <source>
        <dbReference type="Proteomes" id="UP001222027"/>
    </source>
</evidence>
<sequence>MRFVMEFEEDLILRMKEDPRRREEAQREHFYAMRKRQVPGRRDPYDYLLRDQPSVFLSPQMIPSHPYICSFPEADKKVHSNRGKLELLAWSTKTDSEKQELFCFHFPDRRFPCLLHCLLVKFAY</sequence>
<dbReference type="EMBL" id="JAQQAF010000007">
    <property type="protein sequence ID" value="KAJ8470203.1"/>
    <property type="molecule type" value="Genomic_DNA"/>
</dbReference>
<comment type="caution">
    <text evidence="1">The sequence shown here is derived from an EMBL/GenBank/DDBJ whole genome shotgun (WGS) entry which is preliminary data.</text>
</comment>
<keyword evidence="2" id="KW-1185">Reference proteome</keyword>
<dbReference type="InterPro" id="IPR035204">
    <property type="entry name" value="NDUFB11"/>
</dbReference>